<reference evidence="1 2" key="1">
    <citation type="submission" date="2017-01" db="EMBL/GenBank/DDBJ databases">
        <authorList>
            <person name="Varghese N."/>
            <person name="Submissions S."/>
        </authorList>
    </citation>
    <scope>NUCLEOTIDE SEQUENCE [LARGE SCALE GENOMIC DNA]</scope>
    <source>
        <strain evidence="1 2">RUG2-6</strain>
    </source>
</reference>
<evidence type="ECO:0000313" key="1">
    <source>
        <dbReference type="EMBL" id="SIR69226.1"/>
    </source>
</evidence>
<dbReference type="RefSeq" id="WP_076369122.1">
    <property type="nucleotide sequence ID" value="NZ_FTMX01000005.1"/>
</dbReference>
<accession>A0A9X8RAY5</accession>
<proteinExistence type="predicted"/>
<dbReference type="EMBL" id="FTMX01000005">
    <property type="protein sequence ID" value="SIR69226.1"/>
    <property type="molecule type" value="Genomic_DNA"/>
</dbReference>
<dbReference type="CDD" id="cd08026">
    <property type="entry name" value="DUF326"/>
    <property type="match status" value="1"/>
</dbReference>
<evidence type="ECO:0008006" key="3">
    <source>
        <dbReference type="Google" id="ProtNLM"/>
    </source>
</evidence>
<dbReference type="InterPro" id="IPR005560">
    <property type="entry name" value="Csp_YhjQ"/>
</dbReference>
<dbReference type="InterPro" id="IPR044543">
    <property type="entry name" value="YHJQ-like"/>
</dbReference>
<gene>
    <name evidence="1" type="ORF">SAMN05878482_10556</name>
</gene>
<sequence length="109" mass="12195">MSHENYSSVIQILNDCMTACNHCYDACLKEDHVNMMVECIRLDRECADICSNLEQAIGRGTPFISELAAVCAKICESCGNECKKHDHEHCQKCAEACFRCAEECRNIAA</sequence>
<dbReference type="Gene3D" id="1.20.1270.360">
    <property type="match status" value="1"/>
</dbReference>
<dbReference type="PANTHER" id="PTHR37310">
    <property type="entry name" value="CYTOPLASMIC PROTEIN-RELATED"/>
    <property type="match status" value="1"/>
</dbReference>
<dbReference type="PANTHER" id="PTHR37310:SF1">
    <property type="entry name" value="CYTOPLASMIC PROTEIN"/>
    <property type="match status" value="1"/>
</dbReference>
<comment type="caution">
    <text evidence="1">The sequence shown here is derived from an EMBL/GenBank/DDBJ whole genome shotgun (WGS) entry which is preliminary data.</text>
</comment>
<dbReference type="AlphaFoldDB" id="A0A9X8RAY5"/>
<dbReference type="Pfam" id="PF03860">
    <property type="entry name" value="Csp"/>
    <property type="match status" value="1"/>
</dbReference>
<protein>
    <recommendedName>
        <fullName evidence="3">Four-helix bundle copper-binding protein</fullName>
    </recommendedName>
</protein>
<evidence type="ECO:0000313" key="2">
    <source>
        <dbReference type="Proteomes" id="UP000185829"/>
    </source>
</evidence>
<name>A0A9X8RAY5_9BACI</name>
<dbReference type="Proteomes" id="UP000185829">
    <property type="component" value="Unassembled WGS sequence"/>
</dbReference>
<organism evidence="1 2">
    <name type="scientific">Peribacillus simplex</name>
    <dbReference type="NCBI Taxonomy" id="1478"/>
    <lineage>
        <taxon>Bacteria</taxon>
        <taxon>Bacillati</taxon>
        <taxon>Bacillota</taxon>
        <taxon>Bacilli</taxon>
        <taxon>Bacillales</taxon>
        <taxon>Bacillaceae</taxon>
        <taxon>Peribacillus</taxon>
    </lineage>
</organism>